<name>A0ABT8YFX2_9HYPH</name>
<evidence type="ECO:0000256" key="3">
    <source>
        <dbReference type="ARBA" id="ARBA00019015"/>
    </source>
</evidence>
<dbReference type="Pfam" id="PF06429">
    <property type="entry name" value="Flg_bbr_C"/>
    <property type="match status" value="1"/>
</dbReference>
<evidence type="ECO:0000256" key="4">
    <source>
        <dbReference type="ARBA" id="ARBA00023143"/>
    </source>
</evidence>
<feature type="domain" description="Flagellar basal body rod protein N-terminal" evidence="6">
    <location>
        <begin position="7"/>
        <end position="37"/>
    </location>
</feature>
<dbReference type="Proteomes" id="UP001174932">
    <property type="component" value="Unassembled WGS sequence"/>
</dbReference>
<dbReference type="SUPFAM" id="SSF117143">
    <property type="entry name" value="Flagellar hook protein flgE"/>
    <property type="match status" value="1"/>
</dbReference>
<evidence type="ECO:0000259" key="9">
    <source>
        <dbReference type="Pfam" id="PF22692"/>
    </source>
</evidence>
<reference evidence="10" key="2">
    <citation type="submission" date="2023-07" db="EMBL/GenBank/DDBJ databases">
        <authorList>
            <person name="Shen H."/>
        </authorList>
    </citation>
    <scope>NUCLEOTIDE SEQUENCE</scope>
    <source>
        <strain evidence="10">TNR-22</strain>
    </source>
</reference>
<evidence type="ECO:0000256" key="2">
    <source>
        <dbReference type="ARBA" id="ARBA00009677"/>
    </source>
</evidence>
<dbReference type="InterPro" id="IPR019776">
    <property type="entry name" value="Flagellar_basal_body_rod_CS"/>
</dbReference>
<dbReference type="EMBL" id="JAUOZU010000001">
    <property type="protein sequence ID" value="MDO6962577.1"/>
    <property type="molecule type" value="Genomic_DNA"/>
</dbReference>
<feature type="domain" description="Flagellar hook protein FlgE D2" evidence="8">
    <location>
        <begin position="167"/>
        <end position="302"/>
    </location>
</feature>
<keyword evidence="4 5" id="KW-0975">Bacterial flagellum</keyword>
<evidence type="ECO:0000313" key="10">
    <source>
        <dbReference type="EMBL" id="MDO6962577.1"/>
    </source>
</evidence>
<evidence type="ECO:0000259" key="8">
    <source>
        <dbReference type="Pfam" id="PF07559"/>
    </source>
</evidence>
<dbReference type="InterPro" id="IPR037925">
    <property type="entry name" value="FlgE/F/G-like"/>
</dbReference>
<evidence type="ECO:0000256" key="5">
    <source>
        <dbReference type="RuleBase" id="RU362116"/>
    </source>
</evidence>
<dbReference type="InterPro" id="IPR037058">
    <property type="entry name" value="Falgellar_hook_FlgE_sf"/>
</dbReference>
<feature type="domain" description="Flagellar basal-body/hook protein C-terminal" evidence="7">
    <location>
        <begin position="377"/>
        <end position="421"/>
    </location>
</feature>
<gene>
    <name evidence="10" type="ORF">Q4481_01335</name>
</gene>
<dbReference type="Gene3D" id="2.60.98.20">
    <property type="entry name" value="Flagellar hook protein FlgE"/>
    <property type="match status" value="1"/>
</dbReference>
<evidence type="ECO:0000259" key="7">
    <source>
        <dbReference type="Pfam" id="PF06429"/>
    </source>
</evidence>
<dbReference type="InterPro" id="IPR053967">
    <property type="entry name" value="LlgE_F_G-like_D1"/>
</dbReference>
<dbReference type="InterPro" id="IPR001444">
    <property type="entry name" value="Flag_bb_rod_N"/>
</dbReference>
<comment type="subcellular location">
    <subcellularLocation>
        <location evidence="1 5">Bacterial flagellum basal body</location>
    </subcellularLocation>
</comment>
<dbReference type="NCBIfam" id="TIGR03506">
    <property type="entry name" value="FlgEFG_subfam"/>
    <property type="match status" value="1"/>
</dbReference>
<dbReference type="InterPro" id="IPR010930">
    <property type="entry name" value="Flg_bb/hook_C_dom"/>
</dbReference>
<comment type="similarity">
    <text evidence="2 5">Belongs to the flagella basal body rod proteins family.</text>
</comment>
<dbReference type="RefSeq" id="WP_304374460.1">
    <property type="nucleotide sequence ID" value="NZ_JAUOZU010000001.1"/>
</dbReference>
<dbReference type="PANTHER" id="PTHR30435:SF1">
    <property type="entry name" value="FLAGELLAR HOOK PROTEIN FLGE"/>
    <property type="match status" value="1"/>
</dbReference>
<evidence type="ECO:0000259" key="6">
    <source>
        <dbReference type="Pfam" id="PF00460"/>
    </source>
</evidence>
<comment type="caution">
    <text evidence="10">The sequence shown here is derived from an EMBL/GenBank/DDBJ whole genome shotgun (WGS) entry which is preliminary data.</text>
</comment>
<dbReference type="InterPro" id="IPR020013">
    <property type="entry name" value="Flagellar_FlgE/F/G"/>
</dbReference>
<keyword evidence="10" id="KW-0282">Flagellum</keyword>
<dbReference type="Pfam" id="PF22692">
    <property type="entry name" value="LlgE_F_G_D1"/>
    <property type="match status" value="1"/>
</dbReference>
<keyword evidence="10" id="KW-0969">Cilium</keyword>
<organism evidence="10 11">
    <name type="scientific">Rhizobium alvei</name>
    <dbReference type="NCBI Taxonomy" id="1132659"/>
    <lineage>
        <taxon>Bacteria</taxon>
        <taxon>Pseudomonadati</taxon>
        <taxon>Pseudomonadota</taxon>
        <taxon>Alphaproteobacteria</taxon>
        <taxon>Hyphomicrobiales</taxon>
        <taxon>Rhizobiaceae</taxon>
        <taxon>Rhizobium/Agrobacterium group</taxon>
        <taxon>Rhizobium</taxon>
    </lineage>
</organism>
<dbReference type="Pfam" id="PF00460">
    <property type="entry name" value="Flg_bb_rod"/>
    <property type="match status" value="1"/>
</dbReference>
<evidence type="ECO:0000313" key="11">
    <source>
        <dbReference type="Proteomes" id="UP001174932"/>
    </source>
</evidence>
<sequence length="423" mass="44614">MSLYGMMRTGSSGMNAQASRLSTVADNIANTSTTGYKAASAEFSSLLLPSFSGNYNSGAVQTDIRHGISEQGALTYTSSTTDLAINGNGFFVVEDTTGTPYMTRAGSFVPNEVGELVNSAGYKLLGYPYTEEVPTPVVNGFAGLEPVTVGTDSLVANASTLGTFVANLDSGEDIVTGDLASANSNTSEFTHKSSLKAYDTLGNEVLYDIYFTKTADNEWEVSVYNAADRDASSGGFPYGGDGLLNSMTLEFDPTTGSLTDPTAASLVLPAGTPTNMEEFTFDFSSMTQLAYDFSVQSASVDGNAPSEVEQIQISNDGIVYAQYQNGDLLPIYRLAMATVESPDNLNVMSGNIYSQSVDSGVVILGFAQSGGFGSIISGALESSTVDLAEELTTMIESQRTYTANSKVFQTGSDLMEILVNLKR</sequence>
<dbReference type="InterPro" id="IPR011491">
    <property type="entry name" value="FlgE_D2"/>
</dbReference>
<reference evidence="10" key="1">
    <citation type="journal article" date="2015" name="Int. J. Syst. Evol. Microbiol.">
        <title>Rhizobium alvei sp. nov., isolated from a freshwater river.</title>
        <authorList>
            <person name="Sheu S.Y."/>
            <person name="Huang H.W."/>
            <person name="Young C.C."/>
            <person name="Chen W.M."/>
        </authorList>
    </citation>
    <scope>NUCLEOTIDE SEQUENCE</scope>
    <source>
        <strain evidence="10">TNR-22</strain>
    </source>
</reference>
<dbReference type="PANTHER" id="PTHR30435">
    <property type="entry name" value="FLAGELLAR PROTEIN"/>
    <property type="match status" value="1"/>
</dbReference>
<comment type="function">
    <text evidence="5">A flexible structure which links the flagellar filament to the drive apparatus in the basal body.</text>
</comment>
<keyword evidence="11" id="KW-1185">Reference proteome</keyword>
<accession>A0ABT8YFX2</accession>
<keyword evidence="10" id="KW-0966">Cell projection</keyword>
<dbReference type="Pfam" id="PF07559">
    <property type="entry name" value="FlgE_D2"/>
    <property type="match status" value="1"/>
</dbReference>
<feature type="domain" description="Flagellar hook protein FlgE/F/G-like D1" evidence="9">
    <location>
        <begin position="84"/>
        <end position="130"/>
    </location>
</feature>
<evidence type="ECO:0000256" key="1">
    <source>
        <dbReference type="ARBA" id="ARBA00004117"/>
    </source>
</evidence>
<protein>
    <recommendedName>
        <fullName evidence="3 5">Flagellar hook protein FlgE</fullName>
    </recommendedName>
</protein>
<proteinExistence type="inferred from homology"/>
<dbReference type="PROSITE" id="PS00588">
    <property type="entry name" value="FLAGELLA_BB_ROD"/>
    <property type="match status" value="1"/>
</dbReference>